<reference evidence="9 10" key="1">
    <citation type="submission" date="2024-10" db="EMBL/GenBank/DDBJ databases">
        <title>The Natural Products Discovery Center: Release of the First 8490 Sequenced Strains for Exploring Actinobacteria Biosynthetic Diversity.</title>
        <authorList>
            <person name="Kalkreuter E."/>
            <person name="Kautsar S.A."/>
            <person name="Yang D."/>
            <person name="Bader C.D."/>
            <person name="Teijaro C.N."/>
            <person name="Fluegel L."/>
            <person name="Davis C.M."/>
            <person name="Simpson J.R."/>
            <person name="Lauterbach L."/>
            <person name="Steele A.D."/>
            <person name="Gui C."/>
            <person name="Meng S."/>
            <person name="Li G."/>
            <person name="Viehrig K."/>
            <person name="Ye F."/>
            <person name="Su P."/>
            <person name="Kiefer A.F."/>
            <person name="Nichols A."/>
            <person name="Cepeda A.J."/>
            <person name="Yan W."/>
            <person name="Fan B."/>
            <person name="Jiang Y."/>
            <person name="Adhikari A."/>
            <person name="Zheng C.-J."/>
            <person name="Schuster L."/>
            <person name="Cowan T.M."/>
            <person name="Smanski M.J."/>
            <person name="Chevrette M.G."/>
            <person name="De Carvalho L.P.S."/>
            <person name="Shen B."/>
        </authorList>
    </citation>
    <scope>NUCLEOTIDE SEQUENCE [LARGE SCALE GENOMIC DNA]</scope>
    <source>
        <strain evidence="9 10">NPDC007066</strain>
    </source>
</reference>
<feature type="region of interest" description="Disordered" evidence="6">
    <location>
        <begin position="69"/>
        <end position="109"/>
    </location>
</feature>
<dbReference type="Gene3D" id="3.40.47.10">
    <property type="match status" value="1"/>
</dbReference>
<dbReference type="SMART" id="SM00822">
    <property type="entry name" value="PKS_KR"/>
    <property type="match status" value="1"/>
</dbReference>
<feature type="compositionally biased region" description="Polar residues" evidence="6">
    <location>
        <begin position="1146"/>
        <end position="1156"/>
    </location>
</feature>
<feature type="region of interest" description="Disordered" evidence="6">
    <location>
        <begin position="1835"/>
        <end position="1866"/>
    </location>
</feature>
<dbReference type="InterPro" id="IPR014030">
    <property type="entry name" value="Ketoacyl_synth_N"/>
</dbReference>
<evidence type="ECO:0000256" key="2">
    <source>
        <dbReference type="ARBA" id="ARBA00022553"/>
    </source>
</evidence>
<comment type="caution">
    <text evidence="9">The sequence shown here is derived from an EMBL/GenBank/DDBJ whole genome shotgun (WGS) entry which is preliminary data.</text>
</comment>
<dbReference type="InterPro" id="IPR036291">
    <property type="entry name" value="NAD(P)-bd_dom_sf"/>
</dbReference>
<evidence type="ECO:0000256" key="6">
    <source>
        <dbReference type="SAM" id="MobiDB-lite"/>
    </source>
</evidence>
<dbReference type="EMBL" id="JBIAFP010000006">
    <property type="protein sequence ID" value="MFE9225394.1"/>
    <property type="molecule type" value="Genomic_DNA"/>
</dbReference>
<evidence type="ECO:0000259" key="7">
    <source>
        <dbReference type="PROSITE" id="PS50075"/>
    </source>
</evidence>
<sequence>MAALIRHVITENCDILPSELDDTRPLTEYGLTSRDAVALAGYLEQAVGRPLPATLLWENPTVERLVRALSNDRPPVQDARAGGLDASDALSDESFHDPAPSTDQTSPGPCPVAIIGVGCRLPGGIDGPDRFWKHLLKGSDLVGHVPNGRWRSFATGHTAPLLEYTTRRGAFLDDIEAFDADFFGITPREAEVMDPQQRLLLEVGCEALDHAGSPAHTLRGSKTGVFVGLSSLEYSHLTTADPARLTPWTSTGAAGSIAANRLSYLFDLHGPSLTMDTACSASLVAVHAACRSLRDRECDTALAAGVNVLLSPTVTASFEQAGALAADGRCKPFDAAADGITRGEGCGVVVLKRLADARRDGDRILAVVRGSAVNSDGRSAGLMAPNPAAQEALLRDALDDAGVDAAGIDYVEAHGTGTLLGDPMEAGSLGAVIGVGKPADEPLLIGSVKSNLGHLEGAAGVVGLIKTVLALHHGCIPPSLHFRHPNPHIDFTGLRLRVVTAPTSWPLAGARPARAGVSAFGFGGTNAHVILEQAPAAVRTDKTSVTPGEEHREELSTPHVLVVSAPREERIGDAATALARWIAADDSPALNDIAHTLAHHRRGPVCAAVVARTRSEATGRLAALARGEEAPGLVSPCTDHAAGGARPARDPVLVFSGYGSQWQGMGRRLLEEDPRFAAAVSELDPVYAAQTGVSFREMLTRPETSAQVDEAQPLLFGMQVALAGALRSYGLRPAAVIGHSMGEVSAAVIAGALDPNDGLLIMLRRSAELATVDAGHAGAMAAVELPHGDRARTLARFPGVEVAVHSSPRRCTVAGPVQAVRSLVDEITAQGRLARLLDVGGAGHSSAVDPILPGLRESLSGLRPRTGHTAWYSTVLDDPRAHVPADADYWCANARRPVRLEQAVSAAAADGHTLFLEVSPHPIAAVPLQETLQDATAVPAAVISLLRRNGDETVDLRAAVVRSHLAGAPVDTDVVWPRGVRTPLPSPQWRHERYWFDRLSTPATSRSGHVLGLRSDDPRTGAVLWQTDLGSHGTQPPGRRLHGHPVLDLPAAAALVIAASRETQEHRHSGDVRIEDLRIHHWLPLSSSTPVTLVLEPTAQHTAVTINSRAVDGSWRCYASARFGAHFEPPSDGLPDATPVSVGQWHPTTSDDPSQQPTCEGLLSAVLRAPADVTAESTGSDTPDALPALGETAPVAVDFLHFRGLTMEDTQYEIRCFANQQEPDHAPVATSRRDDCDGSWDVIASGERTRIIARGVHVRLTEPHEVPKPLDALTYEIRWQKSPAPLPRPLNDVLLLTDTLPAEANHRATALGSALAAKKVQVTTASCRAPGSDRLVESWCEGTDREASRAVVVLLSQPSDSPEETRALQAVTRVAQLLTSGRRDGQPPRLWVVTVRARATVPSDPGVPQMACLRGLIRVLALEHPALRACLVDIDNQPDATDTLVEELLGDGADDEVAWRAGSRMIASLHRADLTEQQVGTPFSRPGGAYLITGGLTGLGLATACRLAEQGAGHVVLNGRRPPGEETQEVLARLRAGGTSVTVVQGDIADADVATRMVHAALEEGHVLRGVAHCAGLLHDRMVADLEADDFDIVFRPKVVGALRLEEAVAHHDLDWWVTYSSAAALLGSPGQAAYAAANAWLDAMAQRRRAEGLPAVSIAWGPWGDIGAAPASNPALALEPLKPAEGLDALQTLATHEFVHVGVVHFDALRITEAFPGLADVPYFAYSLRDVVGFADDWAGPAAIEALGEAAADKVYERLVKRAASIMGFSSADLNDSIPLTDLGLDSLMTVRIRNAANQDFAVDIPANLMLRGATLREVGDAVLDSLGLAFETSGRGVDSPRPSEAETTPASGQRSAPALPGSIQPRDAAERLVTGVWGEVLGRLPVDVHSDFTADGGDLSAAQALVDGIRHRLADAQVDVTAEEVLAQRTVAAIADLIRTAVNPDGDVTVTVLRPPRADSVRRPLFTFHPAGGPTSVYLPLTQMLPAGQAVYGMERLDAVGTMEAKAASYISLMRDLQPKGPYHLLGWSFGGCLAYEVARQLVESGQSIGFLGLIDTILPAALPDVDSPQLLLDRFGRFAQYIEQTYGCRLDLPYDVLAATPDDQQIDVVMRLVAEAGLDMSPGIMEHQRTSYLDARVGERYVPLPYDGHVVLYRAREAQALTTALDPRYLRSESDLGWAPLCRSLEIVPVEGDHLSLIDPPHVTTIARHLTQALQHAME</sequence>
<evidence type="ECO:0000256" key="1">
    <source>
        <dbReference type="ARBA" id="ARBA00022450"/>
    </source>
</evidence>
<dbReference type="InterPro" id="IPR016039">
    <property type="entry name" value="Thiolase-like"/>
</dbReference>
<dbReference type="Gene3D" id="3.40.366.10">
    <property type="entry name" value="Malonyl-Coenzyme A Acyl Carrier Protein, domain 2"/>
    <property type="match status" value="1"/>
</dbReference>
<dbReference type="PROSITE" id="PS00012">
    <property type="entry name" value="PHOSPHOPANTETHEINE"/>
    <property type="match status" value="1"/>
</dbReference>
<dbReference type="InterPro" id="IPR016035">
    <property type="entry name" value="Acyl_Trfase/lysoPLipase"/>
</dbReference>
<dbReference type="Gene3D" id="3.10.129.110">
    <property type="entry name" value="Polyketide synthase dehydratase"/>
    <property type="match status" value="1"/>
</dbReference>
<dbReference type="InterPro" id="IPR014043">
    <property type="entry name" value="Acyl_transferase_dom"/>
</dbReference>
<keyword evidence="5" id="KW-0012">Acyltransferase</keyword>
<feature type="domain" description="Ketosynthase family 3 (KS3)" evidence="8">
    <location>
        <begin position="109"/>
        <end position="533"/>
    </location>
</feature>
<dbReference type="SMART" id="SM00825">
    <property type="entry name" value="PKS_KS"/>
    <property type="match status" value="1"/>
</dbReference>
<dbReference type="SUPFAM" id="SSF55048">
    <property type="entry name" value="Probable ACP-binding domain of malonyl-CoA ACP transacylase"/>
    <property type="match status" value="1"/>
</dbReference>
<feature type="compositionally biased region" description="Polar residues" evidence="6">
    <location>
        <begin position="1847"/>
        <end position="1856"/>
    </location>
</feature>
<dbReference type="PANTHER" id="PTHR43775:SF37">
    <property type="entry name" value="SI:DKEY-61P9.11"/>
    <property type="match status" value="1"/>
</dbReference>
<feature type="domain" description="Carrier" evidence="7">
    <location>
        <begin position="1866"/>
        <end position="1944"/>
    </location>
</feature>
<evidence type="ECO:0000313" key="10">
    <source>
        <dbReference type="Proteomes" id="UP001601288"/>
    </source>
</evidence>
<evidence type="ECO:0000256" key="5">
    <source>
        <dbReference type="ARBA" id="ARBA00023315"/>
    </source>
</evidence>
<dbReference type="PANTHER" id="PTHR43775">
    <property type="entry name" value="FATTY ACID SYNTHASE"/>
    <property type="match status" value="1"/>
</dbReference>
<dbReference type="SUPFAM" id="SSF53474">
    <property type="entry name" value="alpha/beta-Hydrolases"/>
    <property type="match status" value="1"/>
</dbReference>
<dbReference type="InterPro" id="IPR020841">
    <property type="entry name" value="PKS_Beta-ketoAc_synthase_dom"/>
</dbReference>
<dbReference type="Gene3D" id="3.40.50.720">
    <property type="entry name" value="NAD(P)-binding Rossmann-like Domain"/>
    <property type="match status" value="1"/>
</dbReference>
<dbReference type="InterPro" id="IPR006162">
    <property type="entry name" value="Ppantetheine_attach_site"/>
</dbReference>
<dbReference type="Pfam" id="PF16197">
    <property type="entry name" value="KAsynt_C_assoc"/>
    <property type="match status" value="1"/>
</dbReference>
<dbReference type="InterPro" id="IPR042104">
    <property type="entry name" value="PKS_dehydratase_sf"/>
</dbReference>
<dbReference type="InterPro" id="IPR016036">
    <property type="entry name" value="Malonyl_transacylase_ACP-bd"/>
</dbReference>
<dbReference type="InterPro" id="IPR032821">
    <property type="entry name" value="PKS_assoc"/>
</dbReference>
<evidence type="ECO:0000259" key="8">
    <source>
        <dbReference type="PROSITE" id="PS52004"/>
    </source>
</evidence>
<dbReference type="InterPro" id="IPR050091">
    <property type="entry name" value="PKS_NRPS_Biosynth_Enz"/>
</dbReference>
<dbReference type="Pfam" id="PF00109">
    <property type="entry name" value="ketoacyl-synt"/>
    <property type="match status" value="1"/>
</dbReference>
<dbReference type="Pfam" id="PF02801">
    <property type="entry name" value="Ketoacyl-synt_C"/>
    <property type="match status" value="1"/>
</dbReference>
<feature type="domain" description="Carrier" evidence="7">
    <location>
        <begin position="1751"/>
        <end position="1828"/>
    </location>
</feature>
<dbReference type="InterPro" id="IPR009081">
    <property type="entry name" value="PP-bd_ACP"/>
</dbReference>
<dbReference type="Pfam" id="PF08659">
    <property type="entry name" value="KR"/>
    <property type="match status" value="1"/>
</dbReference>
<dbReference type="InterPro" id="IPR014031">
    <property type="entry name" value="Ketoacyl_synth_C"/>
</dbReference>
<keyword evidence="10" id="KW-1185">Reference proteome</keyword>
<dbReference type="Pfam" id="PF00975">
    <property type="entry name" value="Thioesterase"/>
    <property type="match status" value="1"/>
</dbReference>
<dbReference type="InterPro" id="IPR001031">
    <property type="entry name" value="Thioesterase"/>
</dbReference>
<dbReference type="Gene3D" id="3.40.50.1820">
    <property type="entry name" value="alpha/beta hydrolase"/>
    <property type="match status" value="1"/>
</dbReference>
<dbReference type="Pfam" id="PF00550">
    <property type="entry name" value="PP-binding"/>
    <property type="match status" value="2"/>
</dbReference>
<keyword evidence="4" id="KW-0045">Antibiotic biosynthesis</keyword>
<dbReference type="InterPro" id="IPR036736">
    <property type="entry name" value="ACP-like_sf"/>
</dbReference>
<keyword evidence="2" id="KW-0597">Phosphoprotein</keyword>
<dbReference type="SUPFAM" id="SSF51735">
    <property type="entry name" value="NAD(P)-binding Rossmann-fold domains"/>
    <property type="match status" value="2"/>
</dbReference>
<dbReference type="SUPFAM" id="SSF47336">
    <property type="entry name" value="ACP-like"/>
    <property type="match status" value="3"/>
</dbReference>
<dbReference type="SMART" id="SM00823">
    <property type="entry name" value="PKS_PP"/>
    <property type="match status" value="2"/>
</dbReference>
<dbReference type="InterPro" id="IPR020806">
    <property type="entry name" value="PKS_PP-bd"/>
</dbReference>
<feature type="region of interest" description="Disordered" evidence="6">
    <location>
        <begin position="1129"/>
        <end position="1156"/>
    </location>
</feature>
<dbReference type="InterPro" id="IPR001227">
    <property type="entry name" value="Ac_transferase_dom_sf"/>
</dbReference>
<dbReference type="InterPro" id="IPR013968">
    <property type="entry name" value="PKS_KR"/>
</dbReference>
<dbReference type="InterPro" id="IPR018201">
    <property type="entry name" value="Ketoacyl_synth_AS"/>
</dbReference>
<name>A0ABW6LEC7_9ACTN</name>
<feature type="domain" description="Carrier" evidence="7">
    <location>
        <begin position="1"/>
        <end position="73"/>
    </location>
</feature>
<keyword evidence="3" id="KW-0808">Transferase</keyword>
<dbReference type="Pfam" id="PF00698">
    <property type="entry name" value="Acyl_transf_1"/>
    <property type="match status" value="1"/>
</dbReference>
<dbReference type="PROSITE" id="PS50075">
    <property type="entry name" value="CARRIER"/>
    <property type="match status" value="3"/>
</dbReference>
<dbReference type="SMART" id="SM00827">
    <property type="entry name" value="PKS_AT"/>
    <property type="match status" value="1"/>
</dbReference>
<dbReference type="CDD" id="cd08955">
    <property type="entry name" value="KR_2_FAS_SDR_x"/>
    <property type="match status" value="1"/>
</dbReference>
<evidence type="ECO:0000256" key="3">
    <source>
        <dbReference type="ARBA" id="ARBA00022679"/>
    </source>
</evidence>
<dbReference type="PROSITE" id="PS00606">
    <property type="entry name" value="KS3_1"/>
    <property type="match status" value="1"/>
</dbReference>
<protein>
    <submittedName>
        <fullName evidence="9">SDR family NAD(P)-dependent oxidoreductase</fullName>
    </submittedName>
</protein>
<proteinExistence type="predicted"/>
<dbReference type="CDD" id="cd00833">
    <property type="entry name" value="PKS"/>
    <property type="match status" value="1"/>
</dbReference>
<dbReference type="InterPro" id="IPR029058">
    <property type="entry name" value="AB_hydrolase_fold"/>
</dbReference>
<dbReference type="SUPFAM" id="SSF53901">
    <property type="entry name" value="Thiolase-like"/>
    <property type="match status" value="1"/>
</dbReference>
<dbReference type="Gene3D" id="1.10.1200.10">
    <property type="entry name" value="ACP-like"/>
    <property type="match status" value="3"/>
</dbReference>
<accession>A0ABW6LEC7</accession>
<dbReference type="PROSITE" id="PS52004">
    <property type="entry name" value="KS3_2"/>
    <property type="match status" value="1"/>
</dbReference>
<gene>
    <name evidence="9" type="ORF">ACFYM3_12310</name>
</gene>
<keyword evidence="1" id="KW-0596">Phosphopantetheine</keyword>
<evidence type="ECO:0000256" key="4">
    <source>
        <dbReference type="ARBA" id="ARBA00023194"/>
    </source>
</evidence>
<dbReference type="Gene3D" id="3.30.70.250">
    <property type="entry name" value="Malonyl-CoA ACP transacylase, ACP-binding"/>
    <property type="match status" value="1"/>
</dbReference>
<dbReference type="Proteomes" id="UP001601288">
    <property type="component" value="Unassembled WGS sequence"/>
</dbReference>
<dbReference type="InterPro" id="IPR057326">
    <property type="entry name" value="KR_dom"/>
</dbReference>
<dbReference type="RefSeq" id="WP_358286595.1">
    <property type="nucleotide sequence ID" value="NZ_JBEYGJ010000027.1"/>
</dbReference>
<dbReference type="SUPFAM" id="SSF52151">
    <property type="entry name" value="FabD/lysophospholipase-like"/>
    <property type="match status" value="1"/>
</dbReference>
<evidence type="ECO:0000313" key="9">
    <source>
        <dbReference type="EMBL" id="MFE9225394.1"/>
    </source>
</evidence>
<organism evidence="9 10">
    <name type="scientific">Streptomyces massasporeus</name>
    <dbReference type="NCBI Taxonomy" id="67324"/>
    <lineage>
        <taxon>Bacteria</taxon>
        <taxon>Bacillati</taxon>
        <taxon>Actinomycetota</taxon>
        <taxon>Actinomycetes</taxon>
        <taxon>Kitasatosporales</taxon>
        <taxon>Streptomycetaceae</taxon>
        <taxon>Streptomyces</taxon>
    </lineage>
</organism>